<reference evidence="2 3" key="1">
    <citation type="submission" date="2024-04" db="EMBL/GenBank/DDBJ databases">
        <authorList>
            <person name="Fracassetti M."/>
        </authorList>
    </citation>
    <scope>NUCLEOTIDE SEQUENCE [LARGE SCALE GENOMIC DNA]</scope>
</reference>
<dbReference type="AlphaFoldDB" id="A0AAV2G9F8"/>
<feature type="region of interest" description="Disordered" evidence="1">
    <location>
        <begin position="1"/>
        <end position="20"/>
    </location>
</feature>
<sequence>MTRQLQRNGEWRSSDGGCGTEIGEVDKAWCRFNRCDCSDSLTFLIDRLRHELVAEDDKPMQRMARAPL</sequence>
<evidence type="ECO:0000313" key="2">
    <source>
        <dbReference type="EMBL" id="CAL1406807.1"/>
    </source>
</evidence>
<name>A0AAV2G9F8_9ROSI</name>
<organism evidence="2 3">
    <name type="scientific">Linum trigynum</name>
    <dbReference type="NCBI Taxonomy" id="586398"/>
    <lineage>
        <taxon>Eukaryota</taxon>
        <taxon>Viridiplantae</taxon>
        <taxon>Streptophyta</taxon>
        <taxon>Embryophyta</taxon>
        <taxon>Tracheophyta</taxon>
        <taxon>Spermatophyta</taxon>
        <taxon>Magnoliopsida</taxon>
        <taxon>eudicotyledons</taxon>
        <taxon>Gunneridae</taxon>
        <taxon>Pentapetalae</taxon>
        <taxon>rosids</taxon>
        <taxon>fabids</taxon>
        <taxon>Malpighiales</taxon>
        <taxon>Linaceae</taxon>
        <taxon>Linum</taxon>
    </lineage>
</organism>
<protein>
    <submittedName>
        <fullName evidence="2">Uncharacterized protein</fullName>
    </submittedName>
</protein>
<gene>
    <name evidence="2" type="ORF">LTRI10_LOCUS46509</name>
</gene>
<evidence type="ECO:0000256" key="1">
    <source>
        <dbReference type="SAM" id="MobiDB-lite"/>
    </source>
</evidence>
<dbReference type="Proteomes" id="UP001497516">
    <property type="component" value="Chromosome 8"/>
</dbReference>
<keyword evidence="3" id="KW-1185">Reference proteome</keyword>
<evidence type="ECO:0000313" key="3">
    <source>
        <dbReference type="Proteomes" id="UP001497516"/>
    </source>
</evidence>
<proteinExistence type="predicted"/>
<dbReference type="EMBL" id="OZ034821">
    <property type="protein sequence ID" value="CAL1406807.1"/>
    <property type="molecule type" value="Genomic_DNA"/>
</dbReference>
<accession>A0AAV2G9F8</accession>